<organism evidence="2 3">
    <name type="scientific">Bacillus spongiae</name>
    <dbReference type="NCBI Taxonomy" id="2683610"/>
    <lineage>
        <taxon>Bacteria</taxon>
        <taxon>Bacillati</taxon>
        <taxon>Bacillota</taxon>
        <taxon>Bacilli</taxon>
        <taxon>Bacillales</taxon>
        <taxon>Bacillaceae</taxon>
        <taxon>Bacillus</taxon>
    </lineage>
</organism>
<dbReference type="EMBL" id="JBBAXC010000014">
    <property type="protein sequence ID" value="MEI5908529.1"/>
    <property type="molecule type" value="Genomic_DNA"/>
</dbReference>
<evidence type="ECO:0000313" key="3">
    <source>
        <dbReference type="Proteomes" id="UP001312865"/>
    </source>
</evidence>
<gene>
    <name evidence="2" type="ORF">WAK64_15895</name>
</gene>
<feature type="transmembrane region" description="Helical" evidence="1">
    <location>
        <begin position="25"/>
        <end position="44"/>
    </location>
</feature>
<reference evidence="2 3" key="1">
    <citation type="journal article" date="2018" name="J. Microbiol.">
        <title>Bacillus spongiae sp. nov., isolated from sponge of Jeju Island.</title>
        <authorList>
            <person name="Lee G.E."/>
            <person name="Im W.T."/>
            <person name="Park J.S."/>
        </authorList>
    </citation>
    <scope>NUCLEOTIDE SEQUENCE [LARGE SCALE GENOMIC DNA]</scope>
    <source>
        <strain evidence="2 3">135PIL107-10</strain>
    </source>
</reference>
<evidence type="ECO:0000256" key="1">
    <source>
        <dbReference type="SAM" id="Phobius"/>
    </source>
</evidence>
<evidence type="ECO:0000313" key="2">
    <source>
        <dbReference type="EMBL" id="MEI5908529.1"/>
    </source>
</evidence>
<accession>A0ABU8HGL5</accession>
<sequence length="69" mass="7834">MNVAQQKEKNSLCLFDKKYLKVMKIINGIFVFKGILLFSTLTLWNIGLVDLLNNCGKKESEGDGYGEVY</sequence>
<comment type="caution">
    <text evidence="2">The sequence shown here is derived from an EMBL/GenBank/DDBJ whole genome shotgun (WGS) entry which is preliminary data.</text>
</comment>
<proteinExistence type="predicted"/>
<keyword evidence="1" id="KW-0472">Membrane</keyword>
<name>A0ABU8HGL5_9BACI</name>
<keyword evidence="1" id="KW-1133">Transmembrane helix</keyword>
<dbReference type="Proteomes" id="UP001312865">
    <property type="component" value="Unassembled WGS sequence"/>
</dbReference>
<keyword evidence="1" id="KW-0812">Transmembrane</keyword>
<dbReference type="RefSeq" id="WP_336587980.1">
    <property type="nucleotide sequence ID" value="NZ_JBBAXC010000014.1"/>
</dbReference>
<keyword evidence="3" id="KW-1185">Reference proteome</keyword>
<protein>
    <submittedName>
        <fullName evidence="2">Uncharacterized protein</fullName>
    </submittedName>
</protein>